<keyword evidence="11 13" id="KW-0411">Iron-sulfur</keyword>
<dbReference type="SFLD" id="SFLDG01065">
    <property type="entry name" value="anaerobic_coproporphyrinogen-I"/>
    <property type="match status" value="2"/>
</dbReference>
<evidence type="ECO:0000256" key="10">
    <source>
        <dbReference type="ARBA" id="ARBA00023004"/>
    </source>
</evidence>
<evidence type="ECO:0000256" key="3">
    <source>
        <dbReference type="ARBA" id="ARBA00006100"/>
    </source>
</evidence>
<sequence>MLQLPPLSLYIHIPWCVQKCPYCDFNSHALKQEVPETDYVAALLADLDADLAYVQGRQLQSIFIGGGTPSLFSAAAIKVLLQGVATRIPFADDIEITLEANPGTVEAGRFAGYQQAGVTRISIGVQSFQPEKLQRLGRIHDPKQAVAAGLQARQAGLRSFNIDLMHGLPEQTISDALFDLQQAIDIAPPHLSWYQLTIEPNTAFGSRPPVLPEDETLWDIQEQGHQLLLAAGYRQYEISAYAKPGYECRHNLNYWQFGDYLGIGCGAHGKITLPAEDRIIRTAKVKHPKGYLDPERTFLDQCWNVENDDRPFEYFMNRMRLFQPIPKNEFIARTSLSAESVEPLFKRAYEQGLLEQTESEWQVTETGHRYLNSLLTMLMED</sequence>
<comment type="similarity">
    <text evidence="3">Belongs to the anaerobic coproporphyrinogen-III oxidase family. HemW subfamily.</text>
</comment>
<keyword evidence="12 13" id="KW-0143">Chaperone</keyword>
<dbReference type="InterPro" id="IPR013785">
    <property type="entry name" value="Aldolase_TIM"/>
</dbReference>
<evidence type="ECO:0000256" key="8">
    <source>
        <dbReference type="ARBA" id="ARBA00022691"/>
    </source>
</evidence>
<comment type="subcellular location">
    <subcellularLocation>
        <location evidence="2 13">Cytoplasm</location>
    </subcellularLocation>
</comment>
<evidence type="ECO:0000256" key="7">
    <source>
        <dbReference type="ARBA" id="ARBA00022617"/>
    </source>
</evidence>
<keyword evidence="15" id="KW-0560">Oxidoreductase</keyword>
<dbReference type="STRING" id="595494.Tola_0960"/>
<keyword evidence="5 13" id="KW-0004">4Fe-4S</keyword>
<keyword evidence="7 13" id="KW-0349">Heme</keyword>
<dbReference type="HOGENOM" id="CLU_027579_2_1_6"/>
<dbReference type="InterPro" id="IPR006638">
    <property type="entry name" value="Elp3/MiaA/NifB-like_rSAM"/>
</dbReference>
<dbReference type="PROSITE" id="PS51918">
    <property type="entry name" value="RADICAL_SAM"/>
    <property type="match status" value="1"/>
</dbReference>
<evidence type="ECO:0000313" key="15">
    <source>
        <dbReference type="EMBL" id="ACQ92588.1"/>
    </source>
</evidence>
<keyword evidence="6 13" id="KW-0963">Cytoplasm</keyword>
<evidence type="ECO:0000313" key="16">
    <source>
        <dbReference type="Proteomes" id="UP000009073"/>
    </source>
</evidence>
<dbReference type="Proteomes" id="UP000009073">
    <property type="component" value="Chromosome"/>
</dbReference>
<dbReference type="FunFam" id="3.20.20.70:FF:000124">
    <property type="entry name" value="Heme chaperone HemW"/>
    <property type="match status" value="1"/>
</dbReference>
<dbReference type="SUPFAM" id="SSF102114">
    <property type="entry name" value="Radical SAM enzymes"/>
    <property type="match status" value="1"/>
</dbReference>
<evidence type="ECO:0000256" key="9">
    <source>
        <dbReference type="ARBA" id="ARBA00022723"/>
    </source>
</evidence>
<dbReference type="InterPro" id="IPR034505">
    <property type="entry name" value="Coproporphyrinogen-III_oxidase"/>
</dbReference>
<dbReference type="GO" id="GO:0004109">
    <property type="term" value="F:coproporphyrinogen oxidase activity"/>
    <property type="evidence" value="ECO:0007669"/>
    <property type="project" value="InterPro"/>
</dbReference>
<evidence type="ECO:0000256" key="2">
    <source>
        <dbReference type="ARBA" id="ARBA00004496"/>
    </source>
</evidence>
<dbReference type="OrthoDB" id="9808022at2"/>
<dbReference type="PANTHER" id="PTHR13932">
    <property type="entry name" value="COPROPORPHYRINIGEN III OXIDASE"/>
    <property type="match status" value="1"/>
</dbReference>
<organism evidence="15 16">
    <name type="scientific">Tolumonas auensis (strain DSM 9187 / NBRC 110442 / TA 4)</name>
    <dbReference type="NCBI Taxonomy" id="595494"/>
    <lineage>
        <taxon>Bacteria</taxon>
        <taxon>Pseudomonadati</taxon>
        <taxon>Pseudomonadota</taxon>
        <taxon>Gammaproteobacteria</taxon>
        <taxon>Aeromonadales</taxon>
        <taxon>Aeromonadaceae</taxon>
        <taxon>Tolumonas</taxon>
    </lineage>
</organism>
<evidence type="ECO:0000259" key="14">
    <source>
        <dbReference type="PROSITE" id="PS51918"/>
    </source>
</evidence>
<accession>C4LCM4</accession>
<keyword evidence="10 13" id="KW-0408">Iron</keyword>
<dbReference type="InterPro" id="IPR010723">
    <property type="entry name" value="HemN_C"/>
</dbReference>
<reference evidence="16" key="1">
    <citation type="submission" date="2009-05" db="EMBL/GenBank/DDBJ databases">
        <title>Complete sequence of Tolumonas auensis DSM 9187.</title>
        <authorList>
            <consortium name="US DOE Joint Genome Institute"/>
            <person name="Lucas S."/>
            <person name="Copeland A."/>
            <person name="Lapidus A."/>
            <person name="Glavina del Rio T."/>
            <person name="Tice H."/>
            <person name="Bruce D."/>
            <person name="Goodwin L."/>
            <person name="Pitluck S."/>
            <person name="Chertkov O."/>
            <person name="Brettin T."/>
            <person name="Detter J.C."/>
            <person name="Han C."/>
            <person name="Larimer F."/>
            <person name="Land M."/>
            <person name="Hauser L."/>
            <person name="Kyrpides N."/>
            <person name="Mikhailova N."/>
            <person name="Spring S."/>
            <person name="Beller H."/>
        </authorList>
    </citation>
    <scope>NUCLEOTIDE SEQUENCE [LARGE SCALE GENOMIC DNA]</scope>
    <source>
        <strain evidence="16">DSM 9187 / TA4</strain>
    </source>
</reference>
<dbReference type="InterPro" id="IPR007197">
    <property type="entry name" value="rSAM"/>
</dbReference>
<dbReference type="CDD" id="cd01335">
    <property type="entry name" value="Radical_SAM"/>
    <property type="match status" value="1"/>
</dbReference>
<dbReference type="KEGG" id="tau:Tola_0960"/>
<evidence type="ECO:0000256" key="12">
    <source>
        <dbReference type="ARBA" id="ARBA00023186"/>
    </source>
</evidence>
<dbReference type="Pfam" id="PF06969">
    <property type="entry name" value="HemN_C"/>
    <property type="match status" value="1"/>
</dbReference>
<name>C4LCM4_TOLAT</name>
<keyword evidence="9 13" id="KW-0479">Metal-binding</keyword>
<keyword evidence="8 13" id="KW-0949">S-adenosyl-L-methionine</keyword>
<dbReference type="SFLD" id="SFLDS00029">
    <property type="entry name" value="Radical_SAM"/>
    <property type="match status" value="2"/>
</dbReference>
<dbReference type="InterPro" id="IPR058240">
    <property type="entry name" value="rSAM_sf"/>
</dbReference>
<evidence type="ECO:0000256" key="13">
    <source>
        <dbReference type="RuleBase" id="RU364116"/>
    </source>
</evidence>
<dbReference type="GO" id="GO:0051539">
    <property type="term" value="F:4 iron, 4 sulfur cluster binding"/>
    <property type="evidence" value="ECO:0007669"/>
    <property type="project" value="UniProtKB-UniRule"/>
</dbReference>
<protein>
    <recommendedName>
        <fullName evidence="4 13">Heme chaperone HemW</fullName>
    </recommendedName>
</protein>
<feature type="domain" description="Radical SAM core" evidence="14">
    <location>
        <begin position="1"/>
        <end position="234"/>
    </location>
</feature>
<dbReference type="GO" id="GO:0006779">
    <property type="term" value="P:porphyrin-containing compound biosynthetic process"/>
    <property type="evidence" value="ECO:0007669"/>
    <property type="project" value="InterPro"/>
</dbReference>
<gene>
    <name evidence="15" type="ordered locus">Tola_0960</name>
</gene>
<evidence type="ECO:0000256" key="1">
    <source>
        <dbReference type="ARBA" id="ARBA00001966"/>
    </source>
</evidence>
<dbReference type="RefSeq" id="WP_012729187.1">
    <property type="nucleotide sequence ID" value="NC_012691.1"/>
</dbReference>
<proteinExistence type="inferred from homology"/>
<comment type="cofactor">
    <cofactor evidence="1">
        <name>[4Fe-4S] cluster</name>
        <dbReference type="ChEBI" id="CHEBI:49883"/>
    </cofactor>
</comment>
<dbReference type="NCBIfam" id="TIGR00539">
    <property type="entry name" value="hemN_rel"/>
    <property type="match status" value="1"/>
</dbReference>
<dbReference type="GO" id="GO:0005737">
    <property type="term" value="C:cytoplasm"/>
    <property type="evidence" value="ECO:0007669"/>
    <property type="project" value="UniProtKB-SubCell"/>
</dbReference>
<dbReference type="PANTHER" id="PTHR13932:SF5">
    <property type="entry name" value="RADICAL S-ADENOSYL METHIONINE DOMAIN-CONTAINING PROTEIN 1, MITOCHONDRIAL"/>
    <property type="match status" value="1"/>
</dbReference>
<dbReference type="eggNOG" id="COG0635">
    <property type="taxonomic scope" value="Bacteria"/>
</dbReference>
<dbReference type="GO" id="GO:0046872">
    <property type="term" value="F:metal ion binding"/>
    <property type="evidence" value="ECO:0007669"/>
    <property type="project" value="UniProtKB-UniRule"/>
</dbReference>
<reference evidence="15 16" key="2">
    <citation type="journal article" date="2011" name="Stand. Genomic Sci.">
        <title>Complete genome sequence of Tolumonas auensis type strain (TA 4).</title>
        <authorList>
            <person name="Chertkov O."/>
            <person name="Copeland A."/>
            <person name="Lucas S."/>
            <person name="Lapidus A."/>
            <person name="Berry K.W."/>
            <person name="Detter J.C."/>
            <person name="Del Rio T.G."/>
            <person name="Hammon N."/>
            <person name="Dalin E."/>
            <person name="Tice H."/>
            <person name="Pitluck S."/>
            <person name="Richardson P."/>
            <person name="Bruce D."/>
            <person name="Goodwin L."/>
            <person name="Han C."/>
            <person name="Tapia R."/>
            <person name="Saunders E."/>
            <person name="Schmutz J."/>
            <person name="Brettin T."/>
            <person name="Larimer F."/>
            <person name="Land M."/>
            <person name="Hauser L."/>
            <person name="Spring S."/>
            <person name="Rohde M."/>
            <person name="Kyrpides N.C."/>
            <person name="Ivanova N."/>
            <person name="Goker M."/>
            <person name="Beller H.R."/>
            <person name="Klenk H.P."/>
            <person name="Woyke T."/>
        </authorList>
    </citation>
    <scope>NUCLEOTIDE SEQUENCE [LARGE SCALE GENOMIC DNA]</scope>
    <source>
        <strain evidence="16">DSM 9187 / TA4</strain>
    </source>
</reference>
<dbReference type="Gene3D" id="3.20.20.70">
    <property type="entry name" value="Aldolase class I"/>
    <property type="match status" value="1"/>
</dbReference>
<dbReference type="Pfam" id="PF04055">
    <property type="entry name" value="Radical_SAM"/>
    <property type="match status" value="1"/>
</dbReference>
<dbReference type="SFLD" id="SFLDF00562">
    <property type="entry name" value="HemN-like__clustered_with_heat"/>
    <property type="match status" value="1"/>
</dbReference>
<evidence type="ECO:0000256" key="6">
    <source>
        <dbReference type="ARBA" id="ARBA00022490"/>
    </source>
</evidence>
<dbReference type="AlphaFoldDB" id="C4LCM4"/>
<evidence type="ECO:0000256" key="5">
    <source>
        <dbReference type="ARBA" id="ARBA00022485"/>
    </source>
</evidence>
<comment type="function">
    <text evidence="13">Probably acts as a heme chaperone, transferring heme to an unknown acceptor. Binds one molecule of heme per monomer, possibly covalently. Binds 1 [4Fe-4S] cluster. The cluster is coordinated with 3 cysteines and an exchangeable S-adenosyl-L-methionine.</text>
</comment>
<dbReference type="EMBL" id="CP001616">
    <property type="protein sequence ID" value="ACQ92588.1"/>
    <property type="molecule type" value="Genomic_DNA"/>
</dbReference>
<dbReference type="InterPro" id="IPR004559">
    <property type="entry name" value="HemW-like"/>
</dbReference>
<dbReference type="SFLD" id="SFLDF00288">
    <property type="entry name" value="HemN-like__clustered_with_nucl"/>
    <property type="match status" value="1"/>
</dbReference>
<evidence type="ECO:0000256" key="11">
    <source>
        <dbReference type="ARBA" id="ARBA00023014"/>
    </source>
</evidence>
<evidence type="ECO:0000256" key="4">
    <source>
        <dbReference type="ARBA" id="ARBA00017228"/>
    </source>
</evidence>
<keyword evidence="16" id="KW-1185">Reference proteome</keyword>
<dbReference type="SMART" id="SM00729">
    <property type="entry name" value="Elp3"/>
    <property type="match status" value="1"/>
</dbReference>